<dbReference type="AlphaFoldDB" id="A0A2S7KLM8"/>
<accession>A0A2S7KLM8</accession>
<name>A0A2S7KLM8_9FLAO</name>
<evidence type="ECO:0000313" key="1">
    <source>
        <dbReference type="EMBL" id="PQB03539.1"/>
    </source>
</evidence>
<dbReference type="EMBL" id="MQUB01000001">
    <property type="protein sequence ID" value="PQB03539.1"/>
    <property type="molecule type" value="Genomic_DNA"/>
</dbReference>
<proteinExistence type="predicted"/>
<gene>
    <name evidence="1" type="ORF">BST85_00480</name>
</gene>
<sequence length="230" mass="26083">MAVLAWSCQDSEQKKEKAVYWGPEQVKEHSASYQDPGLWDTTALNMEVQLVDLLLEYDTPLNLTPFPTPKYKSPGNGNEILEFQLDTDSIIGHTASLGKGPHNEYLFEGLDTDRITYFTILTLNRGRNLDDHPVIASSRNHPNYIAQGSLNANTQTRIDWVAFQTVDGNAYALVNGRLFNLQAGRIILASVQSDKSVRFYQADYPIMRLDNTDFKLRQLLSERSTSEFFD</sequence>
<organism evidence="1 2">
    <name type="scientific">Aureitalea marina</name>
    <dbReference type="NCBI Taxonomy" id="930804"/>
    <lineage>
        <taxon>Bacteria</taxon>
        <taxon>Pseudomonadati</taxon>
        <taxon>Bacteroidota</taxon>
        <taxon>Flavobacteriia</taxon>
        <taxon>Flavobacteriales</taxon>
        <taxon>Flavobacteriaceae</taxon>
        <taxon>Aureitalea</taxon>
    </lineage>
</organism>
<protein>
    <submittedName>
        <fullName evidence="1">Uncharacterized protein</fullName>
    </submittedName>
</protein>
<reference evidence="1 2" key="1">
    <citation type="submission" date="2016-11" db="EMBL/GenBank/DDBJ databases">
        <title>Trade-off between light-utilization and light-protection in marine flavobacteria.</title>
        <authorList>
            <person name="Kumagai Y."/>
        </authorList>
    </citation>
    <scope>NUCLEOTIDE SEQUENCE [LARGE SCALE GENOMIC DNA]</scope>
    <source>
        <strain evidence="1 2">NBRC 107741</strain>
    </source>
</reference>
<dbReference type="Proteomes" id="UP000239800">
    <property type="component" value="Unassembled WGS sequence"/>
</dbReference>
<evidence type="ECO:0000313" key="2">
    <source>
        <dbReference type="Proteomes" id="UP000239800"/>
    </source>
</evidence>
<comment type="caution">
    <text evidence="1">The sequence shown here is derived from an EMBL/GenBank/DDBJ whole genome shotgun (WGS) entry which is preliminary data.</text>
</comment>
<keyword evidence="2" id="KW-1185">Reference proteome</keyword>